<proteinExistence type="predicted"/>
<organism evidence="1 2">
    <name type="scientific">Glutamicibacter protophormiae</name>
    <name type="common">Brevibacterium protophormiae</name>
    <dbReference type="NCBI Taxonomy" id="37930"/>
    <lineage>
        <taxon>Bacteria</taxon>
        <taxon>Bacillati</taxon>
        <taxon>Actinomycetota</taxon>
        <taxon>Actinomycetes</taxon>
        <taxon>Micrococcales</taxon>
        <taxon>Micrococcaceae</taxon>
        <taxon>Glutamicibacter</taxon>
    </lineage>
</organism>
<dbReference type="EMBL" id="JAGIOJ010000001">
    <property type="protein sequence ID" value="MBP2399314.1"/>
    <property type="molecule type" value="Genomic_DNA"/>
</dbReference>
<protein>
    <recommendedName>
        <fullName evidence="3">Neutral/alkaline non-lysosomal ceramidase N-terminal domain-containing protein</fullName>
    </recommendedName>
</protein>
<dbReference type="Proteomes" id="UP001195422">
    <property type="component" value="Unassembled WGS sequence"/>
</dbReference>
<name>A0ABS4XS25_GLUPR</name>
<evidence type="ECO:0008006" key="3">
    <source>
        <dbReference type="Google" id="ProtNLM"/>
    </source>
</evidence>
<dbReference type="RefSeq" id="WP_188949991.1">
    <property type="nucleotide sequence ID" value="NZ_BMPH01000019.1"/>
</dbReference>
<reference evidence="1 2" key="1">
    <citation type="submission" date="2021-03" db="EMBL/GenBank/DDBJ databases">
        <title>Sequencing the genomes of 1000 actinobacteria strains.</title>
        <authorList>
            <person name="Klenk H.-P."/>
        </authorList>
    </citation>
    <scope>NUCLEOTIDE SEQUENCE [LARGE SCALE GENOMIC DNA]</scope>
    <source>
        <strain evidence="1 2">DSM 20168</strain>
    </source>
</reference>
<evidence type="ECO:0000313" key="2">
    <source>
        <dbReference type="Proteomes" id="UP001195422"/>
    </source>
</evidence>
<comment type="caution">
    <text evidence="1">The sequence shown here is derived from an EMBL/GenBank/DDBJ whole genome shotgun (WGS) entry which is preliminary data.</text>
</comment>
<keyword evidence="2" id="KW-1185">Reference proteome</keyword>
<accession>A0ABS4XS25</accession>
<sequence length="435" mass="47274">MEITEKLFVNNSKIRANSITVDITPLGRVDQGCGIAAEEIDLDGAQETLEANLLALWVGAEEEPLLIVTLDLLYPGKYVRSIIEKVSELPSDRILVAASHTHAAPMTDASKPDLGEPNPDYMNALSSVLARAVTDVLDPIKAVDVRFKLASGEADHSVNRRRTQLFHLGRKVRGRHISLSPNPMGSRDESLILGSLVDPDDRVVSYIWNYSCHPVSHPTPRKNSAHFIGAVRRGLRKEGATAVLFLQGFSGDTRPNGSVTKLGLISRLRNAGVRYGFATMSFSAYDEWTESLVHLVLQLQQTLDQVDVADIVVSRKSISGEKFSEGQLTPVIFQAWRFGTALTIVGVSAEAVSEYSSYVRELTSGRLTMCVGCMDDVYGYLPTLTMVKEGGYEGGEFCGAFGLGNLSLGIEEAAKQGFYAVLSSIAPNYGKSLSD</sequence>
<evidence type="ECO:0000313" key="1">
    <source>
        <dbReference type="EMBL" id="MBP2399314.1"/>
    </source>
</evidence>
<gene>
    <name evidence="1" type="ORF">JOF39_002395</name>
</gene>